<accession>A0ACB9GJ38</accession>
<dbReference type="Proteomes" id="UP001055811">
    <property type="component" value="Linkage Group LG02"/>
</dbReference>
<evidence type="ECO:0000313" key="2">
    <source>
        <dbReference type="Proteomes" id="UP001055811"/>
    </source>
</evidence>
<name>A0ACB9GJ38_CICIN</name>
<sequence length="453" mass="50031">MKWVSLLKDIKDKVGFSVPTSAASSSSPYIDQNSNNVTCSSYDDPLSSYDDPLSSTNQYEVNKPKCLEDVLELENSVNIKDKVGFSAPTSAASSSSPYIDQNSNNATCSSYDDPLSSTNQYEVNKPKCLEDVLELENSVNIKDKVGFSAPTSAASSSSSYIDQNSNNATCSSYDDPLSSTNQYEVNKPKCLEDVLELENSVNIKDKVGFSAPTSAASSSSPYIDQNSNNATCSSYDDPLSSTNQYEVNKPKCLEDVLELENSVNIKDKVGFSAPTSAASSSSSYIDQNSNNATCSSYDDPLSRSVFFLFHIPSFQLLGTFVWKIMPVDHVGFSAPTSAASSSSPYIDQNSNNATCSSYDDPLSREIHELELDFKRSWDEFRTSNSEMEKEKALNVTIDVFCRLVNQYPYVAQLNTLGQMWQAEVARNLLVLLEELCYFVHLDSQAKQMMRWHH</sequence>
<dbReference type="EMBL" id="CM042010">
    <property type="protein sequence ID" value="KAI3783035.1"/>
    <property type="molecule type" value="Genomic_DNA"/>
</dbReference>
<comment type="caution">
    <text evidence="1">The sequence shown here is derived from an EMBL/GenBank/DDBJ whole genome shotgun (WGS) entry which is preliminary data.</text>
</comment>
<keyword evidence="2" id="KW-1185">Reference proteome</keyword>
<reference evidence="2" key="1">
    <citation type="journal article" date="2022" name="Mol. Ecol. Resour.">
        <title>The genomes of chicory, endive, great burdock and yacon provide insights into Asteraceae palaeo-polyploidization history and plant inulin production.</title>
        <authorList>
            <person name="Fan W."/>
            <person name="Wang S."/>
            <person name="Wang H."/>
            <person name="Wang A."/>
            <person name="Jiang F."/>
            <person name="Liu H."/>
            <person name="Zhao H."/>
            <person name="Xu D."/>
            <person name="Zhang Y."/>
        </authorList>
    </citation>
    <scope>NUCLEOTIDE SEQUENCE [LARGE SCALE GENOMIC DNA]</scope>
    <source>
        <strain evidence="2">cv. Punajuju</strain>
    </source>
</reference>
<proteinExistence type="predicted"/>
<gene>
    <name evidence="1" type="ORF">L2E82_13097</name>
</gene>
<reference evidence="1 2" key="2">
    <citation type="journal article" date="2022" name="Mol. Ecol. Resour.">
        <title>The genomes of chicory, endive, great burdock and yacon provide insights into Asteraceae paleo-polyploidization history and plant inulin production.</title>
        <authorList>
            <person name="Fan W."/>
            <person name="Wang S."/>
            <person name="Wang H."/>
            <person name="Wang A."/>
            <person name="Jiang F."/>
            <person name="Liu H."/>
            <person name="Zhao H."/>
            <person name="Xu D."/>
            <person name="Zhang Y."/>
        </authorList>
    </citation>
    <scope>NUCLEOTIDE SEQUENCE [LARGE SCALE GENOMIC DNA]</scope>
    <source>
        <strain evidence="2">cv. Punajuju</strain>
        <tissue evidence="1">Leaves</tissue>
    </source>
</reference>
<protein>
    <submittedName>
        <fullName evidence="1">Uncharacterized protein</fullName>
    </submittedName>
</protein>
<evidence type="ECO:0000313" key="1">
    <source>
        <dbReference type="EMBL" id="KAI3783035.1"/>
    </source>
</evidence>
<organism evidence="1 2">
    <name type="scientific">Cichorium intybus</name>
    <name type="common">Chicory</name>
    <dbReference type="NCBI Taxonomy" id="13427"/>
    <lineage>
        <taxon>Eukaryota</taxon>
        <taxon>Viridiplantae</taxon>
        <taxon>Streptophyta</taxon>
        <taxon>Embryophyta</taxon>
        <taxon>Tracheophyta</taxon>
        <taxon>Spermatophyta</taxon>
        <taxon>Magnoliopsida</taxon>
        <taxon>eudicotyledons</taxon>
        <taxon>Gunneridae</taxon>
        <taxon>Pentapetalae</taxon>
        <taxon>asterids</taxon>
        <taxon>campanulids</taxon>
        <taxon>Asterales</taxon>
        <taxon>Asteraceae</taxon>
        <taxon>Cichorioideae</taxon>
        <taxon>Cichorieae</taxon>
        <taxon>Cichoriinae</taxon>
        <taxon>Cichorium</taxon>
    </lineage>
</organism>